<feature type="non-terminal residue" evidence="2">
    <location>
        <position position="1"/>
    </location>
</feature>
<feature type="transmembrane region" description="Helical" evidence="1">
    <location>
        <begin position="22"/>
        <end position="41"/>
    </location>
</feature>
<sequence length="90" mass="10460">GRIGDILEPVVDVALGSEYIKITFYVYSAFTIIEIILIHFLPETRNRSFHTDEDEENDKVNPIEILNETMNRSIPAILRNNRVDISHTRF</sequence>
<comment type="caution">
    <text evidence="2">The sequence shown here is derived from an EMBL/GenBank/DDBJ whole genome shotgun (WGS) entry which is preliminary data.</text>
</comment>
<reference evidence="2" key="1">
    <citation type="submission" date="2021-02" db="EMBL/GenBank/DDBJ databases">
        <authorList>
            <person name="Nowell W R."/>
        </authorList>
    </citation>
    <scope>NUCLEOTIDE SEQUENCE</scope>
</reference>
<name>A0A815Z6P2_9BILA</name>
<keyword evidence="1" id="KW-0472">Membrane</keyword>
<evidence type="ECO:0000256" key="1">
    <source>
        <dbReference type="SAM" id="Phobius"/>
    </source>
</evidence>
<protein>
    <submittedName>
        <fullName evidence="2">Uncharacterized protein</fullName>
    </submittedName>
</protein>
<dbReference type="Proteomes" id="UP000663889">
    <property type="component" value="Unassembled WGS sequence"/>
</dbReference>
<dbReference type="EMBL" id="CAJNOU010018162">
    <property type="protein sequence ID" value="CAF1579590.1"/>
    <property type="molecule type" value="Genomic_DNA"/>
</dbReference>
<dbReference type="AlphaFoldDB" id="A0A815Z6P2"/>
<accession>A0A815Z6P2</accession>
<evidence type="ECO:0000313" key="2">
    <source>
        <dbReference type="EMBL" id="CAF1579590.1"/>
    </source>
</evidence>
<gene>
    <name evidence="2" type="ORF">SEV965_LOCUS39846</name>
</gene>
<evidence type="ECO:0000313" key="3">
    <source>
        <dbReference type="Proteomes" id="UP000663889"/>
    </source>
</evidence>
<keyword evidence="1" id="KW-0812">Transmembrane</keyword>
<proteinExistence type="predicted"/>
<keyword evidence="1" id="KW-1133">Transmembrane helix</keyword>
<organism evidence="2 3">
    <name type="scientific">Rotaria sordida</name>
    <dbReference type="NCBI Taxonomy" id="392033"/>
    <lineage>
        <taxon>Eukaryota</taxon>
        <taxon>Metazoa</taxon>
        <taxon>Spiralia</taxon>
        <taxon>Gnathifera</taxon>
        <taxon>Rotifera</taxon>
        <taxon>Eurotatoria</taxon>
        <taxon>Bdelloidea</taxon>
        <taxon>Philodinida</taxon>
        <taxon>Philodinidae</taxon>
        <taxon>Rotaria</taxon>
    </lineage>
</organism>